<feature type="compositionally biased region" description="Polar residues" evidence="6">
    <location>
        <begin position="67"/>
        <end position="83"/>
    </location>
</feature>
<evidence type="ECO:0000256" key="2">
    <source>
        <dbReference type="ARBA" id="ARBA00022664"/>
    </source>
</evidence>
<dbReference type="PROSITE" id="PS50174">
    <property type="entry name" value="G_PATCH"/>
    <property type="match status" value="1"/>
</dbReference>
<dbReference type="OrthoDB" id="4822at2759"/>
<comment type="subcellular location">
    <subcellularLocation>
        <location evidence="1">Nucleus</location>
    </subcellularLocation>
</comment>
<feature type="region of interest" description="Disordered" evidence="6">
    <location>
        <begin position="611"/>
        <end position="729"/>
    </location>
</feature>
<keyword evidence="5" id="KW-0863">Zinc-finger</keyword>
<feature type="compositionally biased region" description="Basic and acidic residues" evidence="6">
    <location>
        <begin position="54"/>
        <end position="66"/>
    </location>
</feature>
<reference evidence="9" key="1">
    <citation type="submission" date="2020-11" db="EMBL/GenBank/DDBJ databases">
        <authorList>
            <person name="Tran Van P."/>
        </authorList>
    </citation>
    <scope>NUCLEOTIDE SEQUENCE</scope>
</reference>
<feature type="region of interest" description="Disordered" evidence="6">
    <location>
        <begin position="750"/>
        <end position="850"/>
    </location>
</feature>
<name>A0A7R8X2A8_9CRUS</name>
<dbReference type="Proteomes" id="UP000677054">
    <property type="component" value="Unassembled WGS sequence"/>
</dbReference>
<feature type="compositionally biased region" description="Basic and acidic residues" evidence="6">
    <location>
        <begin position="670"/>
        <end position="679"/>
    </location>
</feature>
<feature type="compositionally biased region" description="Basic and acidic residues" evidence="6">
    <location>
        <begin position="532"/>
        <end position="545"/>
    </location>
</feature>
<feature type="compositionally biased region" description="Basic and acidic residues" evidence="6">
    <location>
        <begin position="193"/>
        <end position="206"/>
    </location>
</feature>
<dbReference type="PANTHER" id="PTHR23340:SF0">
    <property type="entry name" value="SURP AND G-PATCH DOMAIN-CONTAINING PROTEIN 1 ISOFORM X1"/>
    <property type="match status" value="1"/>
</dbReference>
<organism evidence="9">
    <name type="scientific">Darwinula stevensoni</name>
    <dbReference type="NCBI Taxonomy" id="69355"/>
    <lineage>
        <taxon>Eukaryota</taxon>
        <taxon>Metazoa</taxon>
        <taxon>Ecdysozoa</taxon>
        <taxon>Arthropoda</taxon>
        <taxon>Crustacea</taxon>
        <taxon>Oligostraca</taxon>
        <taxon>Ostracoda</taxon>
        <taxon>Podocopa</taxon>
        <taxon>Podocopida</taxon>
        <taxon>Darwinulocopina</taxon>
        <taxon>Darwinuloidea</taxon>
        <taxon>Darwinulidae</taxon>
        <taxon>Darwinula</taxon>
    </lineage>
</organism>
<dbReference type="InterPro" id="IPR000467">
    <property type="entry name" value="G_patch_dom"/>
</dbReference>
<feature type="region of interest" description="Disordered" evidence="6">
    <location>
        <begin position="193"/>
        <end position="214"/>
    </location>
</feature>
<feature type="domain" description="C2H2-type" evidence="7">
    <location>
        <begin position="570"/>
        <end position="597"/>
    </location>
</feature>
<evidence type="ECO:0000313" key="9">
    <source>
        <dbReference type="EMBL" id="CAD7241356.1"/>
    </source>
</evidence>
<keyword evidence="10" id="KW-1185">Reference proteome</keyword>
<feature type="compositionally biased region" description="Low complexity" evidence="6">
    <location>
        <begin position="155"/>
        <end position="177"/>
    </location>
</feature>
<dbReference type="PROSITE" id="PS50157">
    <property type="entry name" value="ZINC_FINGER_C2H2_2"/>
    <property type="match status" value="1"/>
</dbReference>
<feature type="compositionally biased region" description="Low complexity" evidence="6">
    <location>
        <begin position="136"/>
        <end position="145"/>
    </location>
</feature>
<feature type="compositionally biased region" description="Basic and acidic residues" evidence="6">
    <location>
        <begin position="642"/>
        <end position="653"/>
    </location>
</feature>
<evidence type="ECO:0000256" key="4">
    <source>
        <dbReference type="ARBA" id="ARBA00023242"/>
    </source>
</evidence>
<gene>
    <name evidence="9" type="ORF">DSTB1V02_LOCUS1349</name>
</gene>
<evidence type="ECO:0008006" key="11">
    <source>
        <dbReference type="Google" id="ProtNLM"/>
    </source>
</evidence>
<dbReference type="GO" id="GO:0003723">
    <property type="term" value="F:RNA binding"/>
    <property type="evidence" value="ECO:0007669"/>
    <property type="project" value="TreeGrafter"/>
</dbReference>
<accession>A0A7R8X2A8</accession>
<dbReference type="EMBL" id="LR899643">
    <property type="protein sequence ID" value="CAD7241356.1"/>
    <property type="molecule type" value="Genomic_DNA"/>
</dbReference>
<proteinExistence type="predicted"/>
<dbReference type="AlphaFoldDB" id="A0A7R8X2A8"/>
<feature type="compositionally biased region" description="Low complexity" evidence="6">
    <location>
        <begin position="762"/>
        <end position="794"/>
    </location>
</feature>
<dbReference type="GO" id="GO:0008380">
    <property type="term" value="P:RNA splicing"/>
    <property type="evidence" value="ECO:0007669"/>
    <property type="project" value="UniProtKB-KW"/>
</dbReference>
<dbReference type="EMBL" id="CAJPEV010000126">
    <property type="protein sequence ID" value="CAG0881017.1"/>
    <property type="molecule type" value="Genomic_DNA"/>
</dbReference>
<feature type="compositionally biased region" description="Basic and acidic residues" evidence="6">
    <location>
        <begin position="695"/>
        <end position="706"/>
    </location>
</feature>
<dbReference type="PANTHER" id="PTHR23340">
    <property type="entry name" value="ARGININE/SERINE RICH SPLICING FACTOR SF4/14"/>
    <property type="match status" value="1"/>
</dbReference>
<feature type="region of interest" description="Disordered" evidence="6">
    <location>
        <begin position="54"/>
        <end position="178"/>
    </location>
</feature>
<keyword evidence="5" id="KW-0862">Zinc</keyword>
<keyword evidence="4" id="KW-0539">Nucleus</keyword>
<dbReference type="SMART" id="SM00443">
    <property type="entry name" value="G_patch"/>
    <property type="match status" value="1"/>
</dbReference>
<feature type="compositionally biased region" description="Acidic residues" evidence="6">
    <location>
        <begin position="707"/>
        <end position="720"/>
    </location>
</feature>
<sequence length="1053" mass="115649">MMYAKLCLPSVESNSSLTLDLTMFSQGKHPAGDRLKTLSQQEMLIEQKRKEILAKLEQRRKERDGDSSSSLTGNNNSPSQADSASDKRKAQLQRMLKSFGKKAATPGAPPPSLGAKLAKDPPLHTANRSSIGKPMTSSSSATTSAFENPYEDEVAAAASPVSAKPSTSSGPSPTDSANVDWTAADAIAKDVANRGEAAEEEARSKYADNPAIGGPSTSTIGAPIGRSDPQLIAYAVRVYGNTNLTEEQWKQCEDQIKLGLVYKRMLEKKQERERLARQGKNKYEYDSDEEIDGGTWEHKTRMQEMTDTKEWAEQLTKQAKGKHHIGDFLPPEEMTKFMEKLQALKEGRDPDFSDFKEFKLQADNIGYQMLQKLGWTEGMGLGSEGKGITVPVNKAVQKGDNSGLGIDRPEELKKEDDEYEAYRKRMMLAYRFRPNPLVCSTPRMQAIEIERGTCKKKGVFLDVLEEDVRLAEEKTAGNPGILLEIETELEREEQESPANIKTIFPTPVTQKKKKKSEEGSKKKGHRSVPALSDERNKVPLKDKPSEISYMVSGGEVNEEKSTESMHPQTWKCPECNFSTSRFDNFTFHQKVHRNKVIDFSKIAERIFVPGVTKTPPSAKKRQRSVTLGSSSRKSSEKKKKKPESPEKSAEKTPKAPTKVDNVRKKLNLKPAEDKKELKSPKKRKLNHGPGKHRGRSDVTTEHLRADWEDEDEAVDDDEEMENLKKVKEFQTPEKLESTFEALLAETAVPTIPSLPPGKSPCSTAPILSSSTSSITSDRDQPSSSPTSLPLKSALEGQVDVGSSSDTQFEEHCPTSQGIQLNNGEENIEASPKHEPTPASMQESSLPGNEQASNQIVPELPVPLSSNQEMPQVEASISSNWETAETTVPVLNQETPQVAAERQIQSLPCFVAVKSSPETRPVKSNREFALVSAARPPLDITQGQSNVKAKKPVAHVTPMLPITTPGTSEQQPAPKTQTLLIPHNTQPGSTGSTYLLVTVDEGGKVQAISAVEDLEVLEGQTLLAIETADTAEKTEGGTDILATALADTRVVHSE</sequence>
<evidence type="ECO:0000256" key="5">
    <source>
        <dbReference type="PROSITE-ProRule" id="PRU00042"/>
    </source>
</evidence>
<evidence type="ECO:0000256" key="6">
    <source>
        <dbReference type="SAM" id="MobiDB-lite"/>
    </source>
</evidence>
<evidence type="ECO:0000256" key="3">
    <source>
        <dbReference type="ARBA" id="ARBA00023187"/>
    </source>
</evidence>
<evidence type="ECO:0000313" key="10">
    <source>
        <dbReference type="Proteomes" id="UP000677054"/>
    </source>
</evidence>
<keyword evidence="5" id="KW-0479">Metal-binding</keyword>
<dbReference type="InterPro" id="IPR040169">
    <property type="entry name" value="SUGP1/2"/>
</dbReference>
<feature type="compositionally biased region" description="Polar residues" evidence="6">
    <location>
        <begin position="813"/>
        <end position="824"/>
    </location>
</feature>
<dbReference type="GO" id="GO:0006397">
    <property type="term" value="P:mRNA processing"/>
    <property type="evidence" value="ECO:0007669"/>
    <property type="project" value="UniProtKB-KW"/>
</dbReference>
<feature type="compositionally biased region" description="Basic residues" evidence="6">
    <location>
        <begin position="680"/>
        <end position="694"/>
    </location>
</feature>
<dbReference type="GO" id="GO:0005654">
    <property type="term" value="C:nucleoplasm"/>
    <property type="evidence" value="ECO:0007669"/>
    <property type="project" value="TreeGrafter"/>
</dbReference>
<keyword evidence="2" id="KW-0507">mRNA processing</keyword>
<dbReference type="InterPro" id="IPR013087">
    <property type="entry name" value="Znf_C2H2_type"/>
</dbReference>
<feature type="domain" description="G-patch" evidence="8">
    <location>
        <begin position="362"/>
        <end position="409"/>
    </location>
</feature>
<feature type="compositionally biased region" description="Polar residues" evidence="6">
    <location>
        <begin position="838"/>
        <end position="850"/>
    </location>
</feature>
<dbReference type="Pfam" id="PF01585">
    <property type="entry name" value="G-patch"/>
    <property type="match status" value="1"/>
</dbReference>
<evidence type="ECO:0000256" key="1">
    <source>
        <dbReference type="ARBA" id="ARBA00004123"/>
    </source>
</evidence>
<dbReference type="GO" id="GO:0008270">
    <property type="term" value="F:zinc ion binding"/>
    <property type="evidence" value="ECO:0007669"/>
    <property type="project" value="UniProtKB-KW"/>
</dbReference>
<evidence type="ECO:0000259" key="7">
    <source>
        <dbReference type="PROSITE" id="PS50157"/>
    </source>
</evidence>
<protein>
    <recommendedName>
        <fullName evidence="11">G-patch domain-containing protein</fullName>
    </recommendedName>
</protein>
<keyword evidence="3" id="KW-0508">mRNA splicing</keyword>
<feature type="region of interest" description="Disordered" evidence="6">
    <location>
        <begin position="490"/>
        <end position="568"/>
    </location>
</feature>
<evidence type="ECO:0000259" key="8">
    <source>
        <dbReference type="PROSITE" id="PS50174"/>
    </source>
</evidence>